<gene>
    <name evidence="1" type="ORF">E2C01_077297</name>
</gene>
<dbReference type="Proteomes" id="UP000324222">
    <property type="component" value="Unassembled WGS sequence"/>
</dbReference>
<proteinExistence type="predicted"/>
<name>A0A5B7IFI4_PORTR</name>
<sequence>MYSRSCNTKTHRTSPLLLWSPTGLTALHIPSRSCLPLPTSRHSRSPSLHIPYALAPHCSFLALSNGFCNPVLGIHWNNVALSLAL</sequence>
<protein>
    <submittedName>
        <fullName evidence="1">Uncharacterized protein</fullName>
    </submittedName>
</protein>
<dbReference type="EMBL" id="VSRR010060299">
    <property type="protein sequence ID" value="MPC82622.1"/>
    <property type="molecule type" value="Genomic_DNA"/>
</dbReference>
<reference evidence="1 2" key="1">
    <citation type="submission" date="2019-05" db="EMBL/GenBank/DDBJ databases">
        <title>Another draft genome of Portunus trituberculatus and its Hox gene families provides insights of decapod evolution.</title>
        <authorList>
            <person name="Jeong J.-H."/>
            <person name="Song I."/>
            <person name="Kim S."/>
            <person name="Choi T."/>
            <person name="Kim D."/>
            <person name="Ryu S."/>
            <person name="Kim W."/>
        </authorList>
    </citation>
    <scope>NUCLEOTIDE SEQUENCE [LARGE SCALE GENOMIC DNA]</scope>
    <source>
        <tissue evidence="1">Muscle</tissue>
    </source>
</reference>
<comment type="caution">
    <text evidence="1">The sequence shown here is derived from an EMBL/GenBank/DDBJ whole genome shotgun (WGS) entry which is preliminary data.</text>
</comment>
<dbReference type="AlphaFoldDB" id="A0A5B7IFI4"/>
<accession>A0A5B7IFI4</accession>
<evidence type="ECO:0000313" key="1">
    <source>
        <dbReference type="EMBL" id="MPC82622.1"/>
    </source>
</evidence>
<evidence type="ECO:0000313" key="2">
    <source>
        <dbReference type="Proteomes" id="UP000324222"/>
    </source>
</evidence>
<keyword evidence="2" id="KW-1185">Reference proteome</keyword>
<organism evidence="1 2">
    <name type="scientific">Portunus trituberculatus</name>
    <name type="common">Swimming crab</name>
    <name type="synonym">Neptunus trituberculatus</name>
    <dbReference type="NCBI Taxonomy" id="210409"/>
    <lineage>
        <taxon>Eukaryota</taxon>
        <taxon>Metazoa</taxon>
        <taxon>Ecdysozoa</taxon>
        <taxon>Arthropoda</taxon>
        <taxon>Crustacea</taxon>
        <taxon>Multicrustacea</taxon>
        <taxon>Malacostraca</taxon>
        <taxon>Eumalacostraca</taxon>
        <taxon>Eucarida</taxon>
        <taxon>Decapoda</taxon>
        <taxon>Pleocyemata</taxon>
        <taxon>Brachyura</taxon>
        <taxon>Eubrachyura</taxon>
        <taxon>Portunoidea</taxon>
        <taxon>Portunidae</taxon>
        <taxon>Portuninae</taxon>
        <taxon>Portunus</taxon>
    </lineage>
</organism>